<evidence type="ECO:0000313" key="7">
    <source>
        <dbReference type="Proteomes" id="UP000612899"/>
    </source>
</evidence>
<dbReference type="Gene3D" id="2.30.22.10">
    <property type="entry name" value="Head domain of nucleotide exchange factor GrpE"/>
    <property type="match status" value="1"/>
</dbReference>
<dbReference type="RefSeq" id="WP_203906769.1">
    <property type="nucleotide sequence ID" value="NZ_BONY01000004.1"/>
</dbReference>
<dbReference type="InterPro" id="IPR009012">
    <property type="entry name" value="GrpE_head"/>
</dbReference>
<keyword evidence="3" id="KW-0963">Cytoplasm</keyword>
<dbReference type="AlphaFoldDB" id="A0A8J3Q409"/>
<evidence type="ECO:0000313" key="6">
    <source>
        <dbReference type="EMBL" id="GIH02840.1"/>
    </source>
</evidence>
<dbReference type="SUPFAM" id="SSF58014">
    <property type="entry name" value="Coiled-coil domain of nucleotide exchange factor GrpE"/>
    <property type="match status" value="1"/>
</dbReference>
<keyword evidence="3" id="KW-0346">Stress response</keyword>
<dbReference type="PANTHER" id="PTHR21237">
    <property type="entry name" value="GRPE PROTEIN"/>
    <property type="match status" value="1"/>
</dbReference>
<keyword evidence="7" id="KW-1185">Reference proteome</keyword>
<dbReference type="GO" id="GO:0000774">
    <property type="term" value="F:adenyl-nucleotide exchange factor activity"/>
    <property type="evidence" value="ECO:0007669"/>
    <property type="project" value="InterPro"/>
</dbReference>
<dbReference type="HAMAP" id="MF_01151">
    <property type="entry name" value="GrpE"/>
    <property type="match status" value="1"/>
</dbReference>
<dbReference type="SUPFAM" id="SSF51064">
    <property type="entry name" value="Head domain of nucleotide exchange factor GrpE"/>
    <property type="match status" value="1"/>
</dbReference>
<dbReference type="GO" id="GO:0005737">
    <property type="term" value="C:cytoplasm"/>
    <property type="evidence" value="ECO:0007669"/>
    <property type="project" value="UniProtKB-SubCell"/>
</dbReference>
<comment type="caution">
    <text evidence="6">The sequence shown here is derived from an EMBL/GenBank/DDBJ whole genome shotgun (WGS) entry which is preliminary data.</text>
</comment>
<comment type="similarity">
    <text evidence="1 3 4">Belongs to the GrpE family.</text>
</comment>
<comment type="subcellular location">
    <subcellularLocation>
        <location evidence="3">Cytoplasm</location>
    </subcellularLocation>
</comment>
<dbReference type="PRINTS" id="PR00773">
    <property type="entry name" value="GRPEPROTEIN"/>
</dbReference>
<evidence type="ECO:0000256" key="2">
    <source>
        <dbReference type="ARBA" id="ARBA00023186"/>
    </source>
</evidence>
<dbReference type="PANTHER" id="PTHR21237:SF23">
    <property type="entry name" value="GRPE PROTEIN HOMOLOG, MITOCHONDRIAL"/>
    <property type="match status" value="1"/>
</dbReference>
<gene>
    <name evidence="3 6" type="primary">grpE</name>
    <name evidence="6" type="ORF">Rhe02_09070</name>
</gene>
<dbReference type="CDD" id="cd00446">
    <property type="entry name" value="GrpE"/>
    <property type="match status" value="1"/>
</dbReference>
<protein>
    <recommendedName>
        <fullName evidence="3">Protein GrpE</fullName>
    </recommendedName>
    <alternativeName>
        <fullName evidence="3">HSP-70 cofactor</fullName>
    </alternativeName>
</protein>
<name>A0A8J3Q409_9ACTN</name>
<dbReference type="InterPro" id="IPR013805">
    <property type="entry name" value="GrpE_CC"/>
</dbReference>
<dbReference type="Proteomes" id="UP000612899">
    <property type="component" value="Unassembled WGS sequence"/>
</dbReference>
<comment type="subunit">
    <text evidence="3">Homodimer.</text>
</comment>
<dbReference type="GO" id="GO:0051082">
    <property type="term" value="F:unfolded protein binding"/>
    <property type="evidence" value="ECO:0007669"/>
    <property type="project" value="TreeGrafter"/>
</dbReference>
<comment type="function">
    <text evidence="3">Participates actively in the response to hyperosmotic and heat shock by preventing the aggregation of stress-denatured proteins, in association with DnaK and GrpE. It is the nucleotide exchange factor for DnaK and may function as a thermosensor. Unfolded proteins bind initially to DnaJ; upon interaction with the DnaJ-bound protein, DnaK hydrolyzes its bound ATP, resulting in the formation of a stable complex. GrpE releases ADP from DnaK; ATP binding to DnaK triggers the release of the substrate protein, thus completing the reaction cycle. Several rounds of ATP-dependent interactions between DnaJ, DnaK and GrpE are required for fully efficient folding.</text>
</comment>
<dbReference type="Gene3D" id="3.90.20.20">
    <property type="match status" value="1"/>
</dbReference>
<dbReference type="GO" id="GO:0042803">
    <property type="term" value="F:protein homodimerization activity"/>
    <property type="evidence" value="ECO:0007669"/>
    <property type="project" value="InterPro"/>
</dbReference>
<evidence type="ECO:0000256" key="5">
    <source>
        <dbReference type="SAM" id="MobiDB-lite"/>
    </source>
</evidence>
<dbReference type="GO" id="GO:0006457">
    <property type="term" value="P:protein folding"/>
    <property type="evidence" value="ECO:0007669"/>
    <property type="project" value="InterPro"/>
</dbReference>
<proteinExistence type="inferred from homology"/>
<dbReference type="InterPro" id="IPR000740">
    <property type="entry name" value="GrpE"/>
</dbReference>
<evidence type="ECO:0000256" key="3">
    <source>
        <dbReference type="HAMAP-Rule" id="MF_01151"/>
    </source>
</evidence>
<evidence type="ECO:0000256" key="1">
    <source>
        <dbReference type="ARBA" id="ARBA00009054"/>
    </source>
</evidence>
<accession>A0A8J3Q409</accession>
<dbReference type="EMBL" id="BONY01000004">
    <property type="protein sequence ID" value="GIH02840.1"/>
    <property type="molecule type" value="Genomic_DNA"/>
</dbReference>
<dbReference type="Pfam" id="PF01025">
    <property type="entry name" value="GrpE"/>
    <property type="match status" value="1"/>
</dbReference>
<dbReference type="GO" id="GO:0051087">
    <property type="term" value="F:protein-folding chaperone binding"/>
    <property type="evidence" value="ECO:0007669"/>
    <property type="project" value="InterPro"/>
</dbReference>
<keyword evidence="2 3" id="KW-0143">Chaperone</keyword>
<evidence type="ECO:0000256" key="4">
    <source>
        <dbReference type="RuleBase" id="RU004478"/>
    </source>
</evidence>
<sequence length="165" mass="17875">MSKKDAEPQEAEPPPEQTVEQLEAKVAELEDRWKRALAETENLRKRLAKDLATAQEAERRRVTAAWLPIVDNLELALAHADEANPIVTGIKAVRDQALDLLAALGYPRDNETGIGFDPVRHEAVSVMPGGGEPGTVVSVVRPGYGKAQQQLRPAAVVVAGEQQDS</sequence>
<reference evidence="6" key="1">
    <citation type="submission" date="2021-01" db="EMBL/GenBank/DDBJ databases">
        <title>Whole genome shotgun sequence of Rhizocola hellebori NBRC 109834.</title>
        <authorList>
            <person name="Komaki H."/>
            <person name="Tamura T."/>
        </authorList>
    </citation>
    <scope>NUCLEOTIDE SEQUENCE</scope>
    <source>
        <strain evidence="6">NBRC 109834</strain>
    </source>
</reference>
<organism evidence="6 7">
    <name type="scientific">Rhizocola hellebori</name>
    <dbReference type="NCBI Taxonomy" id="1392758"/>
    <lineage>
        <taxon>Bacteria</taxon>
        <taxon>Bacillati</taxon>
        <taxon>Actinomycetota</taxon>
        <taxon>Actinomycetes</taxon>
        <taxon>Micromonosporales</taxon>
        <taxon>Micromonosporaceae</taxon>
        <taxon>Rhizocola</taxon>
    </lineage>
</organism>
<feature type="region of interest" description="Disordered" evidence="5">
    <location>
        <begin position="1"/>
        <end position="20"/>
    </location>
</feature>